<evidence type="ECO:0000313" key="2">
    <source>
        <dbReference type="Proteomes" id="UP000199477"/>
    </source>
</evidence>
<proteinExistence type="predicted"/>
<keyword evidence="2" id="KW-1185">Reference proteome</keyword>
<protein>
    <submittedName>
        <fullName evidence="1">Uncharacterized protein</fullName>
    </submittedName>
</protein>
<gene>
    <name evidence="1" type="ORF">SAMN02799615_03742</name>
</gene>
<sequence length="165" mass="18448">MSDAPPTVRMWLESLVVAAATARPLAELSPNAHIHGGLRLEIQGRIVPYMGYWRPDDVCMHDWLVELQCAAIALGQEGGRHVFDEGEQGQPAFVFSRREGRGYFSIVESEISDAEGDEAWQEVAFDPDEFIEALRVLLEDFKGRLLSESPGVAPRWLARVRLDQG</sequence>
<dbReference type="EMBL" id="FONH01000020">
    <property type="protein sequence ID" value="SFF47687.1"/>
    <property type="molecule type" value="Genomic_DNA"/>
</dbReference>
<dbReference type="RefSeq" id="WP_026635695.1">
    <property type="nucleotide sequence ID" value="NZ_FONH01000020.1"/>
</dbReference>
<reference evidence="2" key="1">
    <citation type="submission" date="2016-10" db="EMBL/GenBank/DDBJ databases">
        <authorList>
            <person name="Varghese N."/>
            <person name="Submissions S."/>
        </authorList>
    </citation>
    <scope>NUCLEOTIDE SEQUENCE [LARGE SCALE GENOMIC DNA]</scope>
    <source>
        <strain evidence="2">UNC178MFTsu3.1</strain>
    </source>
</reference>
<dbReference type="AlphaFoldDB" id="A0A1I2J353"/>
<accession>A0A1I2J353</accession>
<evidence type="ECO:0000313" key="1">
    <source>
        <dbReference type="EMBL" id="SFF47687.1"/>
    </source>
</evidence>
<name>A0A1I2J353_9GAMM</name>
<dbReference type="Proteomes" id="UP000199477">
    <property type="component" value="Unassembled WGS sequence"/>
</dbReference>
<organism evidence="1 2">
    <name type="scientific">Dyella marensis</name>
    <dbReference type="NCBI Taxonomy" id="500610"/>
    <lineage>
        <taxon>Bacteria</taxon>
        <taxon>Pseudomonadati</taxon>
        <taxon>Pseudomonadota</taxon>
        <taxon>Gammaproteobacteria</taxon>
        <taxon>Lysobacterales</taxon>
        <taxon>Rhodanobacteraceae</taxon>
        <taxon>Dyella</taxon>
    </lineage>
</organism>